<keyword evidence="6" id="KW-1185">Reference proteome</keyword>
<comment type="caution">
    <text evidence="5">The sequence shown here is derived from an EMBL/GenBank/DDBJ whole genome shotgun (WGS) entry which is preliminary data.</text>
</comment>
<dbReference type="InterPro" id="IPR036388">
    <property type="entry name" value="WH-like_DNA-bd_sf"/>
</dbReference>
<feature type="domain" description="HTH marR-type" evidence="4">
    <location>
        <begin position="1"/>
        <end position="147"/>
    </location>
</feature>
<dbReference type="AlphaFoldDB" id="A0A2A5KUT8"/>
<dbReference type="GO" id="GO:0003677">
    <property type="term" value="F:DNA binding"/>
    <property type="evidence" value="ECO:0007669"/>
    <property type="project" value="UniProtKB-KW"/>
</dbReference>
<gene>
    <name evidence="5" type="ORF">CPT34_13510</name>
</gene>
<dbReference type="EMBL" id="NXDM01000011">
    <property type="protein sequence ID" value="PCK80745.1"/>
    <property type="molecule type" value="Genomic_DNA"/>
</dbReference>
<dbReference type="PROSITE" id="PS50995">
    <property type="entry name" value="HTH_MARR_2"/>
    <property type="match status" value="1"/>
</dbReference>
<evidence type="ECO:0000256" key="2">
    <source>
        <dbReference type="ARBA" id="ARBA00023125"/>
    </source>
</evidence>
<organism evidence="5 6">
    <name type="scientific">Rhizobium sophoriradicis</name>
    <dbReference type="NCBI Taxonomy" id="1535245"/>
    <lineage>
        <taxon>Bacteria</taxon>
        <taxon>Pseudomonadati</taxon>
        <taxon>Pseudomonadota</taxon>
        <taxon>Alphaproteobacteria</taxon>
        <taxon>Hyphomicrobiales</taxon>
        <taxon>Rhizobiaceae</taxon>
        <taxon>Rhizobium/Agrobacterium group</taxon>
        <taxon>Rhizobium</taxon>
    </lineage>
</organism>
<dbReference type="GO" id="GO:0006950">
    <property type="term" value="P:response to stress"/>
    <property type="evidence" value="ECO:0007669"/>
    <property type="project" value="TreeGrafter"/>
</dbReference>
<reference evidence="5 6" key="1">
    <citation type="submission" date="2017-09" db="EMBL/GenBank/DDBJ databases">
        <title>Comparative genomics of rhizobia isolated from Phaseolus vulgaris in China.</title>
        <authorList>
            <person name="Tong W."/>
        </authorList>
    </citation>
    <scope>NUCLEOTIDE SEQUENCE [LARGE SCALE GENOMIC DNA]</scope>
    <source>
        <strain evidence="5 6">L101</strain>
    </source>
</reference>
<dbReference type="PANTHER" id="PTHR33164:SF104">
    <property type="entry name" value="TRANSCRIPTIONAL REGULATORY PROTEIN"/>
    <property type="match status" value="1"/>
</dbReference>
<evidence type="ECO:0000313" key="6">
    <source>
        <dbReference type="Proteomes" id="UP000218807"/>
    </source>
</evidence>
<accession>A0A2A5KUT8</accession>
<proteinExistence type="predicted"/>
<keyword evidence="3" id="KW-0804">Transcription</keyword>
<dbReference type="Gene3D" id="1.10.10.10">
    <property type="entry name" value="Winged helix-like DNA-binding domain superfamily/Winged helix DNA-binding domain"/>
    <property type="match status" value="1"/>
</dbReference>
<evidence type="ECO:0000256" key="3">
    <source>
        <dbReference type="ARBA" id="ARBA00023163"/>
    </source>
</evidence>
<dbReference type="InterPro" id="IPR036390">
    <property type="entry name" value="WH_DNA-bd_sf"/>
</dbReference>
<dbReference type="Pfam" id="PF12802">
    <property type="entry name" value="MarR_2"/>
    <property type="match status" value="1"/>
</dbReference>
<protein>
    <submittedName>
        <fullName evidence="5">MarR family transcriptional regulator</fullName>
    </submittedName>
</protein>
<name>A0A2A5KUT8_9HYPH</name>
<evidence type="ECO:0000256" key="1">
    <source>
        <dbReference type="ARBA" id="ARBA00023015"/>
    </source>
</evidence>
<evidence type="ECO:0000313" key="5">
    <source>
        <dbReference type="EMBL" id="PCK80745.1"/>
    </source>
</evidence>
<dbReference type="SUPFAM" id="SSF46785">
    <property type="entry name" value="Winged helix' DNA-binding domain"/>
    <property type="match status" value="1"/>
</dbReference>
<dbReference type="InterPro" id="IPR000835">
    <property type="entry name" value="HTH_MarR-typ"/>
</dbReference>
<keyword evidence="2" id="KW-0238">DNA-binding</keyword>
<dbReference type="Proteomes" id="UP000218807">
    <property type="component" value="Unassembled WGS sequence"/>
</dbReference>
<dbReference type="InterPro" id="IPR023187">
    <property type="entry name" value="Tscrpt_reg_MarR-type_CS"/>
</dbReference>
<keyword evidence="1" id="KW-0805">Transcription regulation</keyword>
<dbReference type="SMART" id="SM00347">
    <property type="entry name" value="HTH_MARR"/>
    <property type="match status" value="1"/>
</dbReference>
<dbReference type="PROSITE" id="PS01117">
    <property type="entry name" value="HTH_MARR_1"/>
    <property type="match status" value="1"/>
</dbReference>
<evidence type="ECO:0000259" key="4">
    <source>
        <dbReference type="PROSITE" id="PS50995"/>
    </source>
</evidence>
<sequence>MSEKMFKPSEAVILAWTRIMRARERLLGAIEADLKAAGMPPLAWYDVLWELARSQSGRLRPYEIEERTLLTQYNLSRLLDRLEREDLIRREVFAEDGRGRWIVITEAGRQLRERMWVVYARSIETHVGGKLAESEARSIASLLDRFL</sequence>
<dbReference type="GO" id="GO:0003700">
    <property type="term" value="F:DNA-binding transcription factor activity"/>
    <property type="evidence" value="ECO:0007669"/>
    <property type="project" value="InterPro"/>
</dbReference>
<dbReference type="PANTHER" id="PTHR33164">
    <property type="entry name" value="TRANSCRIPTIONAL REGULATOR, MARR FAMILY"/>
    <property type="match status" value="1"/>
</dbReference>
<dbReference type="InterPro" id="IPR039422">
    <property type="entry name" value="MarR/SlyA-like"/>
</dbReference>
<dbReference type="PRINTS" id="PR00598">
    <property type="entry name" value="HTHMARR"/>
</dbReference>
<dbReference type="RefSeq" id="WP_096763109.1">
    <property type="nucleotide sequence ID" value="NZ_NXDM01000011.1"/>
</dbReference>